<dbReference type="RefSeq" id="WP_301240380.1">
    <property type="nucleotide sequence ID" value="NZ_JANRHH010000054.1"/>
</dbReference>
<evidence type="ECO:0000313" key="5">
    <source>
        <dbReference type="Proteomes" id="UP001174196"/>
    </source>
</evidence>
<dbReference type="Gene3D" id="3.40.50.1000">
    <property type="entry name" value="HAD superfamily/HAD-like"/>
    <property type="match status" value="1"/>
</dbReference>
<dbReference type="Gene3D" id="1.10.150.240">
    <property type="entry name" value="Putative phosphatase, domain 2"/>
    <property type="match status" value="1"/>
</dbReference>
<dbReference type="Proteomes" id="UP001174196">
    <property type="component" value="Unassembled WGS sequence"/>
</dbReference>
<dbReference type="NCBIfam" id="TIGR01509">
    <property type="entry name" value="HAD-SF-IA-v3"/>
    <property type="match status" value="1"/>
</dbReference>
<proteinExistence type="predicted"/>
<dbReference type="PRINTS" id="PR00413">
    <property type="entry name" value="HADHALOGNASE"/>
</dbReference>
<comment type="cofactor">
    <cofactor evidence="1">
        <name>Mg(2+)</name>
        <dbReference type="ChEBI" id="CHEBI:18420"/>
    </cofactor>
</comment>
<dbReference type="PANTHER" id="PTHR46470">
    <property type="entry name" value="N-ACYLNEURAMINATE-9-PHOSPHATASE"/>
    <property type="match status" value="1"/>
</dbReference>
<evidence type="ECO:0000256" key="3">
    <source>
        <dbReference type="ARBA" id="ARBA00022842"/>
    </source>
</evidence>
<evidence type="ECO:0000256" key="1">
    <source>
        <dbReference type="ARBA" id="ARBA00001946"/>
    </source>
</evidence>
<dbReference type="NCBIfam" id="TIGR01549">
    <property type="entry name" value="HAD-SF-IA-v1"/>
    <property type="match status" value="1"/>
</dbReference>
<evidence type="ECO:0000256" key="2">
    <source>
        <dbReference type="ARBA" id="ARBA00022801"/>
    </source>
</evidence>
<name>A0ABT8IRA4_9BACL</name>
<dbReference type="SUPFAM" id="SSF56784">
    <property type="entry name" value="HAD-like"/>
    <property type="match status" value="1"/>
</dbReference>
<gene>
    <name evidence="4" type="ORF">NWF35_15700</name>
</gene>
<dbReference type="InterPro" id="IPR023214">
    <property type="entry name" value="HAD_sf"/>
</dbReference>
<dbReference type="SFLD" id="SFLDG01129">
    <property type="entry name" value="C1.5:_HAD__Beta-PGM__Phosphata"/>
    <property type="match status" value="1"/>
</dbReference>
<dbReference type="Pfam" id="PF00702">
    <property type="entry name" value="Hydrolase"/>
    <property type="match status" value="1"/>
</dbReference>
<reference evidence="4" key="1">
    <citation type="submission" date="2022-08" db="EMBL/GenBank/DDBJ databases">
        <title>Polycladomyces zharkentsis sp. nov., a novel thermophilic CMC and starch-degrading bacterium isolated from a geothermal spring in Kazakhstan.</title>
        <authorList>
            <person name="Mashzhan A."/>
            <person name="Kistaubaeva A."/>
            <person name="Javier-Lopez R."/>
            <person name="Birkeland N.-K."/>
        </authorList>
    </citation>
    <scope>NUCLEOTIDE SEQUENCE</scope>
    <source>
        <strain evidence="4">KSR 13</strain>
    </source>
</reference>
<dbReference type="InterPro" id="IPR006439">
    <property type="entry name" value="HAD-SF_hydro_IA"/>
</dbReference>
<sequence length="223" mass="25440">MVACLIFDLEDTLCDYRQAMENAKQKVSDILRGIGVDPASFWTRYHQLEPVLFQQFTEKKLTVEEYRVERYADVLREWDKSKLEWVDRLNAVYMNEANHRIQLFEDVIPFLANMKKNGVMGAVLTNGPADGQRNKMAALGLTDYVDKIYISAEIGYSKPAREAFQYVLDDLRLSATDVWTIGDSLAVDVKGAHQVGIKAILLDRANKYPDYAGPKVRSLIELL</sequence>
<dbReference type="InterPro" id="IPR023198">
    <property type="entry name" value="PGP-like_dom2"/>
</dbReference>
<dbReference type="EMBL" id="JANRHH010000054">
    <property type="protein sequence ID" value="MDN4595309.1"/>
    <property type="molecule type" value="Genomic_DNA"/>
</dbReference>
<keyword evidence="2 4" id="KW-0378">Hydrolase</keyword>
<organism evidence="4 5">
    <name type="scientific">Polycladomyces subterraneus</name>
    <dbReference type="NCBI Taxonomy" id="1016997"/>
    <lineage>
        <taxon>Bacteria</taxon>
        <taxon>Bacillati</taxon>
        <taxon>Bacillota</taxon>
        <taxon>Bacilli</taxon>
        <taxon>Bacillales</taxon>
        <taxon>Thermoactinomycetaceae</taxon>
        <taxon>Polycladomyces</taxon>
    </lineage>
</organism>
<protein>
    <submittedName>
        <fullName evidence="4">HAD family hydrolase</fullName>
    </submittedName>
</protein>
<comment type="caution">
    <text evidence="4">The sequence shown here is derived from an EMBL/GenBank/DDBJ whole genome shotgun (WGS) entry which is preliminary data.</text>
</comment>
<keyword evidence="3" id="KW-0460">Magnesium</keyword>
<dbReference type="GO" id="GO:0016787">
    <property type="term" value="F:hydrolase activity"/>
    <property type="evidence" value="ECO:0007669"/>
    <property type="project" value="UniProtKB-KW"/>
</dbReference>
<dbReference type="InterPro" id="IPR036412">
    <property type="entry name" value="HAD-like_sf"/>
</dbReference>
<keyword evidence="5" id="KW-1185">Reference proteome</keyword>
<evidence type="ECO:0000313" key="4">
    <source>
        <dbReference type="EMBL" id="MDN4595309.1"/>
    </source>
</evidence>
<accession>A0ABT8IRA4</accession>
<dbReference type="SFLD" id="SFLDS00003">
    <property type="entry name" value="Haloacid_Dehalogenase"/>
    <property type="match status" value="1"/>
</dbReference>
<dbReference type="InterPro" id="IPR051400">
    <property type="entry name" value="HAD-like_hydrolase"/>
</dbReference>